<sequence length="943" mass="103577">MMTHPPPPSSVARHQPRSLQQLRHLSLPIVPTYDPESGQWKVIPYIVRSPDAKRPRIEGPETMPGDGAEEDSLSPAEGSRSLTNAGDPVPEHGTQPAHMPVDDGITHEERHAPMGKRIPQKVGIASAASENASNKKPTGGSAAVNGFSASRNEEERQKAMMVHLVPLGGSTGTCPEIERILTRDKPDILIGRQRSSSGSGGNVVTCAHESCSRRHLMVSLKAKLLDNQKPQLILTVRDLSKSGSYLNGRKMKRHSLVELSLGDVLHITNNTAGDDLDAEVGWRVADASVKEVKADSADQLFEDARDDLGVLSNLLVEIETMRSVGEGVPEEKVYEILMQLQKIRRNHRQLRAVAMADEEAINQAVKSQMHEAIMAREKAAFRGSLYEQVISATEHPVMNDMSKLAEGMGKTFPSTKSFDEIDRNLAAELKARQELEGTLDGLCSQREESAKDLESREKLHKLVDQRLDELQKVVNPLMKAFGSEQPQQQHTSTCASCGIDDDSAYDSTVLSVELETVSTVCPRMAKSILILGDGDFSFSASLAEALLSPDEEERHLPVLSLYLGLLPDTSTIRLLCTSFDTSEDLDKKYGRAVEANLKILQDYKISVQHGVDAVRLPEEMKGELFDVIIWNHPHLGVEDAKLHQVLMAHFADSARRVLRSDGRVLLCLVEGQAKRWNLANLASLNGLHLIGKPRPFPVELFPSFRMVRNRTYQTFKNHQTQKQWVPAGNDAEVESMFSTLYVLAKNRCSGKAERCDSGDGNSGESPTKRARKKAGDYVCEICDKRFTTNQGLFTHNRQVHELGLYHNRVGVKCSACGVECRDEEGLAQHRAAKHSGVHLGRKVASAALRGTGEVCKICGYRLMEGESNGGNIDGHLGMLRPVDEEEFKCEECGKEFVDGRALGQHQLFCRDRKATDRGPTGEAPPPPAAATGDDNPSGCSSPS</sequence>
<dbReference type="InterPro" id="IPR008984">
    <property type="entry name" value="SMAD_FHA_dom_sf"/>
</dbReference>
<evidence type="ECO:0000259" key="3">
    <source>
        <dbReference type="PROSITE" id="PS50006"/>
    </source>
</evidence>
<dbReference type="Pfam" id="PF13912">
    <property type="entry name" value="zf-C2H2_6"/>
    <property type="match status" value="2"/>
</dbReference>
<reference evidence="5 6" key="1">
    <citation type="submission" date="2020-04" db="EMBL/GenBank/DDBJ databases">
        <title>Perkinsus olseni comparative genomics.</title>
        <authorList>
            <person name="Bogema D.R."/>
        </authorList>
    </citation>
    <scope>NUCLEOTIDE SEQUENCE [LARGE SCALE GENOMIC DNA]</scope>
    <source>
        <strain evidence="5">ATCC PRA-31</strain>
    </source>
</reference>
<evidence type="ECO:0000313" key="6">
    <source>
        <dbReference type="Proteomes" id="UP000572268"/>
    </source>
</evidence>
<dbReference type="EMBL" id="JABANN010000074">
    <property type="protein sequence ID" value="KAF4672530.1"/>
    <property type="molecule type" value="Genomic_DNA"/>
</dbReference>
<dbReference type="AlphaFoldDB" id="A0A7J6MMS4"/>
<dbReference type="CDD" id="cd00060">
    <property type="entry name" value="FHA"/>
    <property type="match status" value="1"/>
</dbReference>
<accession>A0A7J6MMS4</accession>
<dbReference type="PROSITE" id="PS50157">
    <property type="entry name" value="ZINC_FINGER_C2H2_2"/>
    <property type="match status" value="2"/>
</dbReference>
<feature type="region of interest" description="Disordered" evidence="2">
    <location>
        <begin position="910"/>
        <end position="943"/>
    </location>
</feature>
<evidence type="ECO:0000256" key="2">
    <source>
        <dbReference type="SAM" id="MobiDB-lite"/>
    </source>
</evidence>
<dbReference type="Pfam" id="PF00498">
    <property type="entry name" value="FHA"/>
    <property type="match status" value="1"/>
</dbReference>
<evidence type="ECO:0000259" key="4">
    <source>
        <dbReference type="PROSITE" id="PS50157"/>
    </source>
</evidence>
<dbReference type="PROSITE" id="PS50006">
    <property type="entry name" value="FHA_DOMAIN"/>
    <property type="match status" value="1"/>
</dbReference>
<dbReference type="PANTHER" id="PTHR11538:SF26">
    <property type="entry name" value="FERREDOXIN-FOLD ANTICODON-BINDING DOMAIN-CONTAINING PROTEIN 1"/>
    <property type="match status" value="1"/>
</dbReference>
<keyword evidence="1" id="KW-0479">Metal-binding</keyword>
<feature type="region of interest" description="Disordered" evidence="2">
    <location>
        <begin position="48"/>
        <end position="103"/>
    </location>
</feature>
<dbReference type="InterPro" id="IPR019446">
    <property type="entry name" value="BMT5-like"/>
</dbReference>
<dbReference type="SMART" id="SM00240">
    <property type="entry name" value="FHA"/>
    <property type="match status" value="1"/>
</dbReference>
<dbReference type="Proteomes" id="UP000572268">
    <property type="component" value="Unassembled WGS sequence"/>
</dbReference>
<feature type="domain" description="C2H2-type" evidence="4">
    <location>
        <begin position="777"/>
        <end position="800"/>
    </location>
</feature>
<feature type="compositionally biased region" description="Basic and acidic residues" evidence="2">
    <location>
        <begin position="50"/>
        <end position="59"/>
    </location>
</feature>
<dbReference type="PROSITE" id="PS00028">
    <property type="entry name" value="ZINC_FINGER_C2H2_1"/>
    <property type="match status" value="2"/>
</dbReference>
<dbReference type="GO" id="GO:0005737">
    <property type="term" value="C:cytoplasm"/>
    <property type="evidence" value="ECO:0007669"/>
    <property type="project" value="TreeGrafter"/>
</dbReference>
<feature type="domain" description="FHA" evidence="3">
    <location>
        <begin position="188"/>
        <end position="251"/>
    </location>
</feature>
<dbReference type="GO" id="GO:0070042">
    <property type="term" value="F:rRNA (uridine-N3-)-methyltransferase activity"/>
    <property type="evidence" value="ECO:0007669"/>
    <property type="project" value="InterPro"/>
</dbReference>
<organism evidence="5 6">
    <name type="scientific">Perkinsus olseni</name>
    <name type="common">Perkinsus atlanticus</name>
    <dbReference type="NCBI Taxonomy" id="32597"/>
    <lineage>
        <taxon>Eukaryota</taxon>
        <taxon>Sar</taxon>
        <taxon>Alveolata</taxon>
        <taxon>Perkinsozoa</taxon>
        <taxon>Perkinsea</taxon>
        <taxon>Perkinsida</taxon>
        <taxon>Perkinsidae</taxon>
        <taxon>Perkinsus</taxon>
    </lineage>
</organism>
<dbReference type="Gene3D" id="3.30.160.60">
    <property type="entry name" value="Classic Zinc Finger"/>
    <property type="match status" value="1"/>
</dbReference>
<comment type="caution">
    <text evidence="5">The sequence shown here is derived from an EMBL/GenBank/DDBJ whole genome shotgun (WGS) entry which is preliminary data.</text>
</comment>
<dbReference type="GO" id="GO:0008270">
    <property type="term" value="F:zinc ion binding"/>
    <property type="evidence" value="ECO:0007669"/>
    <property type="project" value="UniProtKB-KW"/>
</dbReference>
<dbReference type="GO" id="GO:0070475">
    <property type="term" value="P:rRNA base methylation"/>
    <property type="evidence" value="ECO:0007669"/>
    <property type="project" value="InterPro"/>
</dbReference>
<feature type="region of interest" description="Disordered" evidence="2">
    <location>
        <begin position="1"/>
        <end position="20"/>
    </location>
</feature>
<dbReference type="InterPro" id="IPR036236">
    <property type="entry name" value="Znf_C2H2_sf"/>
</dbReference>
<keyword evidence="1" id="KW-0862">Zinc</keyword>
<dbReference type="InterPro" id="IPR000253">
    <property type="entry name" value="FHA_dom"/>
</dbReference>
<proteinExistence type="predicted"/>
<name>A0A7J6MMS4_PEROL</name>
<feature type="domain" description="C2H2-type" evidence="4">
    <location>
        <begin position="887"/>
        <end position="914"/>
    </location>
</feature>
<dbReference type="PANTHER" id="PTHR11538">
    <property type="entry name" value="PHENYLALANYL-TRNA SYNTHETASE"/>
    <property type="match status" value="1"/>
</dbReference>
<dbReference type="Gene3D" id="2.60.200.20">
    <property type="match status" value="1"/>
</dbReference>
<dbReference type="SUPFAM" id="SSF57667">
    <property type="entry name" value="beta-beta-alpha zinc fingers"/>
    <property type="match status" value="1"/>
</dbReference>
<dbReference type="Pfam" id="PF10354">
    <property type="entry name" value="BMT5-like"/>
    <property type="match status" value="1"/>
</dbReference>
<dbReference type="InterPro" id="IPR029063">
    <property type="entry name" value="SAM-dependent_MTases_sf"/>
</dbReference>
<protein>
    <submittedName>
        <fullName evidence="5">Uncharacterized protein</fullName>
    </submittedName>
</protein>
<feature type="region of interest" description="Disordered" evidence="2">
    <location>
        <begin position="128"/>
        <end position="155"/>
    </location>
</feature>
<dbReference type="SMART" id="SM00355">
    <property type="entry name" value="ZnF_C2H2"/>
    <property type="match status" value="3"/>
</dbReference>
<dbReference type="SUPFAM" id="SSF49879">
    <property type="entry name" value="SMAD/FHA domain"/>
    <property type="match status" value="1"/>
</dbReference>
<keyword evidence="1" id="KW-0863">Zinc-finger</keyword>
<dbReference type="InterPro" id="IPR013087">
    <property type="entry name" value="Znf_C2H2_type"/>
</dbReference>
<evidence type="ECO:0000256" key="1">
    <source>
        <dbReference type="PROSITE-ProRule" id="PRU00042"/>
    </source>
</evidence>
<dbReference type="SUPFAM" id="SSF53335">
    <property type="entry name" value="S-adenosyl-L-methionine-dependent methyltransferases"/>
    <property type="match status" value="1"/>
</dbReference>
<gene>
    <name evidence="5" type="ORF">FOL46_008822</name>
</gene>
<evidence type="ECO:0000313" key="5">
    <source>
        <dbReference type="EMBL" id="KAF4672530.1"/>
    </source>
</evidence>